<dbReference type="PANTHER" id="PTHR48045">
    <property type="entry name" value="UDP-GLYCOSYLTRANSFERASE 72B1"/>
    <property type="match status" value="1"/>
</dbReference>
<sequence>MLLGWTGRTVTRSSTSPSPATARYHTGRSQMDEIAAWLVQSGVKFVWVARADAPRLLKTCRSGDDGLMVPWCDQLGVLAHEAVGGFLTHCGWSSTQEGFFTGVTFLTYPIVLDQQEANSKLIVEDFKVGWRLEGPTGDGGVVKRDEIGGMVEKFMDGESGEAKEMRLIAEAELCASCGRCCRVVRC</sequence>
<evidence type="ECO:0000313" key="4">
    <source>
        <dbReference type="Proteomes" id="UP000594263"/>
    </source>
</evidence>
<dbReference type="PANTHER" id="PTHR48045:SF22">
    <property type="entry name" value="UDP-GLUCURONOSYL_UDP-GLUCOSYLTRANSFERASE"/>
    <property type="match status" value="1"/>
</dbReference>
<keyword evidence="1" id="KW-0808">Transferase</keyword>
<dbReference type="OMA" id="IVEDWRI"/>
<keyword evidence="4" id="KW-1185">Reference proteome</keyword>
<evidence type="ECO:0000256" key="1">
    <source>
        <dbReference type="ARBA" id="ARBA00022679"/>
    </source>
</evidence>
<evidence type="ECO:0000256" key="2">
    <source>
        <dbReference type="SAM" id="MobiDB-lite"/>
    </source>
</evidence>
<dbReference type="GO" id="GO:0008194">
    <property type="term" value="F:UDP-glycosyltransferase activity"/>
    <property type="evidence" value="ECO:0007669"/>
    <property type="project" value="InterPro"/>
</dbReference>
<dbReference type="SUPFAM" id="SSF53756">
    <property type="entry name" value="UDP-Glycosyltransferase/glycogen phosphorylase"/>
    <property type="match status" value="1"/>
</dbReference>
<name>A0A7N0VHX2_KALFE</name>
<organism evidence="3 4">
    <name type="scientific">Kalanchoe fedtschenkoi</name>
    <name type="common">Lavender scallops</name>
    <name type="synonym">South American air plant</name>
    <dbReference type="NCBI Taxonomy" id="63787"/>
    <lineage>
        <taxon>Eukaryota</taxon>
        <taxon>Viridiplantae</taxon>
        <taxon>Streptophyta</taxon>
        <taxon>Embryophyta</taxon>
        <taxon>Tracheophyta</taxon>
        <taxon>Spermatophyta</taxon>
        <taxon>Magnoliopsida</taxon>
        <taxon>eudicotyledons</taxon>
        <taxon>Gunneridae</taxon>
        <taxon>Pentapetalae</taxon>
        <taxon>Saxifragales</taxon>
        <taxon>Crassulaceae</taxon>
        <taxon>Kalanchoe</taxon>
    </lineage>
</organism>
<dbReference type="Proteomes" id="UP000594263">
    <property type="component" value="Unplaced"/>
</dbReference>
<dbReference type="Pfam" id="PF00201">
    <property type="entry name" value="UDPGT"/>
    <property type="match status" value="1"/>
</dbReference>
<evidence type="ECO:0000313" key="3">
    <source>
        <dbReference type="EnsemblPlants" id="Kaladp0878s0055.1.v1.1.CDS.1"/>
    </source>
</evidence>
<dbReference type="InterPro" id="IPR002213">
    <property type="entry name" value="UDP_glucos_trans"/>
</dbReference>
<dbReference type="EnsemblPlants" id="Kaladp0878s0055.1.v1.1">
    <property type="protein sequence ID" value="Kaladp0878s0055.1.v1.1.CDS.1"/>
    <property type="gene ID" value="Kaladp0878s0055.v1.1"/>
</dbReference>
<dbReference type="Gramene" id="Kaladp0878s0055.1.v1.1">
    <property type="protein sequence ID" value="Kaladp0878s0055.1.v1.1.CDS.1"/>
    <property type="gene ID" value="Kaladp0878s0055.v1.1"/>
</dbReference>
<proteinExistence type="predicted"/>
<reference evidence="3" key="1">
    <citation type="submission" date="2021-01" db="UniProtKB">
        <authorList>
            <consortium name="EnsemblPlants"/>
        </authorList>
    </citation>
    <scope>IDENTIFICATION</scope>
</reference>
<dbReference type="CDD" id="cd03784">
    <property type="entry name" value="GT1_Gtf-like"/>
    <property type="match status" value="1"/>
</dbReference>
<dbReference type="AlphaFoldDB" id="A0A7N0VHX2"/>
<protein>
    <submittedName>
        <fullName evidence="3">Uncharacterized protein</fullName>
    </submittedName>
</protein>
<feature type="compositionally biased region" description="Low complexity" evidence="2">
    <location>
        <begin position="8"/>
        <end position="23"/>
    </location>
</feature>
<dbReference type="Gene3D" id="3.40.50.2000">
    <property type="entry name" value="Glycogen Phosphorylase B"/>
    <property type="match status" value="1"/>
</dbReference>
<feature type="region of interest" description="Disordered" evidence="2">
    <location>
        <begin position="1"/>
        <end position="24"/>
    </location>
</feature>
<accession>A0A7N0VHX2</accession>